<evidence type="ECO:0000313" key="3">
    <source>
        <dbReference type="Proteomes" id="UP000278164"/>
    </source>
</evidence>
<accession>A0A3L7ZSW2</accession>
<sequence length="141" mass="16499">MRNVFLFTFFLISVLSQAQVYEFPIRPGTTEWDKLRTEKDRFSAMLIPDDQLKHMSTIDLLITCMNYPAYGYFTAFNDPQEGIDINIRNFNGLQELMRRTDAPNELLSIYKQMDTFKMTLKNKAIETNLFGQLKGLISNCY</sequence>
<protein>
    <submittedName>
        <fullName evidence="2">Uncharacterized protein</fullName>
    </submittedName>
</protein>
<feature type="chain" id="PRO_5018196051" evidence="1">
    <location>
        <begin position="19"/>
        <end position="141"/>
    </location>
</feature>
<evidence type="ECO:0000313" key="2">
    <source>
        <dbReference type="EMBL" id="RLT74916.1"/>
    </source>
</evidence>
<comment type="caution">
    <text evidence="2">The sequence shown here is derived from an EMBL/GenBank/DDBJ whole genome shotgun (WGS) entry which is preliminary data.</text>
</comment>
<dbReference type="EMBL" id="RAYI01000002">
    <property type="protein sequence ID" value="RLT74916.1"/>
    <property type="molecule type" value="Genomic_DNA"/>
</dbReference>
<dbReference type="RefSeq" id="WP_121734870.1">
    <property type="nucleotide sequence ID" value="NZ_QXXG01000006.1"/>
</dbReference>
<proteinExistence type="predicted"/>
<gene>
    <name evidence="2" type="ORF">D7V78_02570</name>
</gene>
<evidence type="ECO:0000256" key="1">
    <source>
        <dbReference type="SAM" id="SignalP"/>
    </source>
</evidence>
<dbReference type="OrthoDB" id="883074at2"/>
<feature type="signal peptide" evidence="1">
    <location>
        <begin position="1"/>
        <end position="18"/>
    </location>
</feature>
<dbReference type="AlphaFoldDB" id="A0A3L7ZSW2"/>
<name>A0A3L7ZSW2_PARDI</name>
<keyword evidence="1" id="KW-0732">Signal</keyword>
<organism evidence="2 3">
    <name type="scientific">Parabacteroides distasonis</name>
    <dbReference type="NCBI Taxonomy" id="823"/>
    <lineage>
        <taxon>Bacteria</taxon>
        <taxon>Pseudomonadati</taxon>
        <taxon>Bacteroidota</taxon>
        <taxon>Bacteroidia</taxon>
        <taxon>Bacteroidales</taxon>
        <taxon>Tannerellaceae</taxon>
        <taxon>Parabacteroides</taxon>
    </lineage>
</organism>
<reference evidence="2 3" key="1">
    <citation type="submission" date="2018-09" db="EMBL/GenBank/DDBJ databases">
        <title>Murine metabolic-syndrome-specific gut microbial biobank.</title>
        <authorList>
            <person name="Liu C."/>
        </authorList>
    </citation>
    <scope>NUCLEOTIDE SEQUENCE [LARGE SCALE GENOMIC DNA]</scope>
    <source>
        <strain evidence="2 3">8-P5</strain>
    </source>
</reference>
<dbReference type="Proteomes" id="UP000278164">
    <property type="component" value="Unassembled WGS sequence"/>
</dbReference>